<dbReference type="GO" id="GO:0016887">
    <property type="term" value="F:ATP hydrolysis activity"/>
    <property type="evidence" value="ECO:0007669"/>
    <property type="project" value="InterPro"/>
</dbReference>
<dbReference type="PROSITE" id="PS00211">
    <property type="entry name" value="ABC_TRANSPORTER_1"/>
    <property type="match status" value="1"/>
</dbReference>
<dbReference type="GO" id="GO:0012505">
    <property type="term" value="C:endomembrane system"/>
    <property type="evidence" value="ECO:0007669"/>
    <property type="project" value="UniProtKB-SubCell"/>
</dbReference>
<keyword evidence="3" id="KW-0547">Nucleotide-binding</keyword>
<organism evidence="7">
    <name type="scientific">Darwinula stevensoni</name>
    <dbReference type="NCBI Taxonomy" id="69355"/>
    <lineage>
        <taxon>Eukaryota</taxon>
        <taxon>Metazoa</taxon>
        <taxon>Ecdysozoa</taxon>
        <taxon>Arthropoda</taxon>
        <taxon>Crustacea</taxon>
        <taxon>Oligostraca</taxon>
        <taxon>Ostracoda</taxon>
        <taxon>Podocopa</taxon>
        <taxon>Podocopida</taxon>
        <taxon>Darwinulocopina</taxon>
        <taxon>Darwinuloidea</taxon>
        <taxon>Darwinulidae</taxon>
        <taxon>Darwinula</taxon>
    </lineage>
</organism>
<protein>
    <recommendedName>
        <fullName evidence="6">ABC transporter domain-containing protein</fullName>
    </recommendedName>
</protein>
<keyword evidence="8" id="KW-1185">Reference proteome</keyword>
<keyword evidence="5" id="KW-1133">Transmembrane helix</keyword>
<dbReference type="InterPro" id="IPR017871">
    <property type="entry name" value="ABC_transporter-like_CS"/>
</dbReference>
<feature type="transmembrane region" description="Helical" evidence="5">
    <location>
        <begin position="147"/>
        <end position="172"/>
    </location>
</feature>
<proteinExistence type="predicted"/>
<evidence type="ECO:0000256" key="5">
    <source>
        <dbReference type="SAM" id="Phobius"/>
    </source>
</evidence>
<dbReference type="InterPro" id="IPR003439">
    <property type="entry name" value="ABC_transporter-like_ATP-bd"/>
</dbReference>
<dbReference type="Gene3D" id="3.40.50.300">
    <property type="entry name" value="P-loop containing nucleotide triphosphate hydrolases"/>
    <property type="match status" value="1"/>
</dbReference>
<keyword evidence="5" id="KW-0472">Membrane</keyword>
<comment type="subcellular location">
    <subcellularLocation>
        <location evidence="1">Endomembrane system</location>
        <topology evidence="1">Multi-pass membrane protein</topology>
    </subcellularLocation>
</comment>
<dbReference type="InterPro" id="IPR050173">
    <property type="entry name" value="ABC_transporter_C-like"/>
</dbReference>
<dbReference type="PANTHER" id="PTHR24223:SF443">
    <property type="entry name" value="MULTIDRUG-RESISTANCE LIKE PROTEIN 1, ISOFORM I"/>
    <property type="match status" value="1"/>
</dbReference>
<evidence type="ECO:0000313" key="8">
    <source>
        <dbReference type="Proteomes" id="UP000677054"/>
    </source>
</evidence>
<gene>
    <name evidence="7" type="ORF">DSTB1V02_LOCUS8313</name>
</gene>
<dbReference type="EMBL" id="LR901393">
    <property type="protein sequence ID" value="CAD7248501.1"/>
    <property type="molecule type" value="Genomic_DNA"/>
</dbReference>
<keyword evidence="5" id="KW-0812">Transmembrane</keyword>
<evidence type="ECO:0000259" key="6">
    <source>
        <dbReference type="PROSITE" id="PS50893"/>
    </source>
</evidence>
<reference evidence="7" key="1">
    <citation type="submission" date="2020-11" db="EMBL/GenBank/DDBJ databases">
        <authorList>
            <person name="Tran Van P."/>
        </authorList>
    </citation>
    <scope>NUCLEOTIDE SEQUENCE</scope>
</reference>
<keyword evidence="2" id="KW-0677">Repeat</keyword>
<dbReference type="SUPFAM" id="SSF52540">
    <property type="entry name" value="P-loop containing nucleoside triphosphate hydrolases"/>
    <property type="match status" value="1"/>
</dbReference>
<evidence type="ECO:0000256" key="2">
    <source>
        <dbReference type="ARBA" id="ARBA00022737"/>
    </source>
</evidence>
<accession>A0A7R8XEX5</accession>
<feature type="domain" description="ABC transporter" evidence="6">
    <location>
        <begin position="13"/>
        <end position="215"/>
    </location>
</feature>
<dbReference type="PROSITE" id="PS50893">
    <property type="entry name" value="ABC_TRANSPORTER_2"/>
    <property type="match status" value="1"/>
</dbReference>
<evidence type="ECO:0000256" key="4">
    <source>
        <dbReference type="ARBA" id="ARBA00022840"/>
    </source>
</evidence>
<dbReference type="PANTHER" id="PTHR24223">
    <property type="entry name" value="ATP-BINDING CASSETTE SUB-FAMILY C"/>
    <property type="match status" value="1"/>
</dbReference>
<dbReference type="Proteomes" id="UP000677054">
    <property type="component" value="Unassembled WGS sequence"/>
</dbReference>
<evidence type="ECO:0000313" key="7">
    <source>
        <dbReference type="EMBL" id="CAD7248501.1"/>
    </source>
</evidence>
<dbReference type="GO" id="GO:0042626">
    <property type="term" value="F:ATPase-coupled transmembrane transporter activity"/>
    <property type="evidence" value="ECO:0007669"/>
    <property type="project" value="TreeGrafter"/>
</dbReference>
<evidence type="ECO:0000256" key="3">
    <source>
        <dbReference type="ARBA" id="ARBA00022741"/>
    </source>
</evidence>
<dbReference type="GO" id="GO:0016020">
    <property type="term" value="C:membrane"/>
    <property type="evidence" value="ECO:0007669"/>
    <property type="project" value="TreeGrafter"/>
</dbReference>
<dbReference type="GO" id="GO:0005524">
    <property type="term" value="F:ATP binding"/>
    <property type="evidence" value="ECO:0007669"/>
    <property type="project" value="UniProtKB-KW"/>
</dbReference>
<dbReference type="InterPro" id="IPR027417">
    <property type="entry name" value="P-loop_NTPase"/>
</dbReference>
<dbReference type="Pfam" id="PF00005">
    <property type="entry name" value="ABC_tran"/>
    <property type="match status" value="1"/>
</dbReference>
<dbReference type="OrthoDB" id="6500128at2759"/>
<sequence length="216" mass="23691">MFLFVKDGYAVLIENGTLTWSLDEPPLLMDLHLRVPVGKLVAVVGQVGPGKFSLLSAFLGDMEKVSGLVNVMGEVAYVPQEAWFRNATVKDNVIFGKTYNDSFYKAILSLVQDLPILPASDMTETGEKGIHLSGGQKQRVEWSVYLYFLKSMSLSLSLVTILLHGISLALIINSNIALSKWAEMASLNHTMDTSQRNSYIAAYSALGLSYGELHEG</sequence>
<keyword evidence="4" id="KW-0067">ATP-binding</keyword>
<name>A0A7R8XEX5_9CRUS</name>
<dbReference type="EMBL" id="CAJPEV010001876">
    <property type="protein sequence ID" value="CAG0894694.1"/>
    <property type="molecule type" value="Genomic_DNA"/>
</dbReference>
<evidence type="ECO:0000256" key="1">
    <source>
        <dbReference type="ARBA" id="ARBA00004127"/>
    </source>
</evidence>
<dbReference type="AlphaFoldDB" id="A0A7R8XEX5"/>